<evidence type="ECO:0000256" key="11">
    <source>
        <dbReference type="ARBA" id="ARBA00023180"/>
    </source>
</evidence>
<dbReference type="SUPFAM" id="SSF51445">
    <property type="entry name" value="(Trans)glycosidases"/>
    <property type="match status" value="1"/>
</dbReference>
<organism evidence="15 16">
    <name type="scientific">Hymenoscyphus albidus</name>
    <dbReference type="NCBI Taxonomy" id="595503"/>
    <lineage>
        <taxon>Eukaryota</taxon>
        <taxon>Fungi</taxon>
        <taxon>Dikarya</taxon>
        <taxon>Ascomycota</taxon>
        <taxon>Pezizomycotina</taxon>
        <taxon>Leotiomycetes</taxon>
        <taxon>Helotiales</taxon>
        <taxon>Helotiaceae</taxon>
        <taxon>Hymenoscyphus</taxon>
    </lineage>
</organism>
<dbReference type="InterPro" id="IPR000772">
    <property type="entry name" value="Ricin_B_lectin"/>
</dbReference>
<proteinExistence type="inferred from homology"/>
<dbReference type="Pfam" id="PF16499">
    <property type="entry name" value="Melibiase_2"/>
    <property type="match status" value="1"/>
</dbReference>
<evidence type="ECO:0000313" key="16">
    <source>
        <dbReference type="Proteomes" id="UP000701801"/>
    </source>
</evidence>
<evidence type="ECO:0000256" key="12">
    <source>
        <dbReference type="ARBA" id="ARBA00023295"/>
    </source>
</evidence>
<dbReference type="GO" id="GO:0005975">
    <property type="term" value="P:carbohydrate metabolic process"/>
    <property type="evidence" value="ECO:0007669"/>
    <property type="project" value="InterPro"/>
</dbReference>
<evidence type="ECO:0000256" key="6">
    <source>
        <dbReference type="ARBA" id="ARBA00022525"/>
    </source>
</evidence>
<evidence type="ECO:0000256" key="8">
    <source>
        <dbReference type="ARBA" id="ARBA00022734"/>
    </source>
</evidence>
<sequence>MCGLNESLFVETAQSMSKNGLLAAGYNRINLDDCWSTFGRAPNGSMVVNSEKFPNGLPWLTGYLKSLGFTPGIYTDAETKSCGGYPGAYGYEEIDAKDFSSWGFEYLKLDGCNMPTGTEKEYKEVYGKWHGILSKLPKPMVFSESVPAYFAEAANLTDWYSIMGWVPEYGNLARHSRDIVVFNSTLYWPDITGWGSIMFNYGQEVRLARYQRPGYFNDPDFLNVDHFDLSLDEKKSHFAICAYIPDLSAAELEYLTNKDIIAVDQDALGLQSTLVSQDVLTKQLEDGDSQSLWTGETTMVSGKVTVSIFPSHGTAILRLSPIRGTFGAVIPTGKVFNTFSLSTLSATFKNVTWANSTGNDGQIWQAKDDSRLSPISDPSQCLTEFHMGKIGLSRCNRKFGGQQWEYLYSGNLRNLRSKECLTESATGGVTMQKCLYLDNSQVFALPSGVKVLKK</sequence>
<dbReference type="GO" id="GO:0004557">
    <property type="term" value="F:alpha-galactosidase activity"/>
    <property type="evidence" value="ECO:0007669"/>
    <property type="project" value="UniProtKB-EC"/>
</dbReference>
<evidence type="ECO:0000256" key="4">
    <source>
        <dbReference type="ARBA" id="ARBA00009743"/>
    </source>
</evidence>
<dbReference type="FunFam" id="3.20.20.70:FF:000177">
    <property type="entry name" value="Alpha-galactosidase"/>
    <property type="match status" value="1"/>
</dbReference>
<evidence type="ECO:0000313" key="15">
    <source>
        <dbReference type="EMBL" id="CAG8973528.1"/>
    </source>
</evidence>
<dbReference type="PRINTS" id="PR00740">
    <property type="entry name" value="GLHYDRLASE27"/>
</dbReference>
<keyword evidence="7" id="KW-0732">Signal</keyword>
<keyword evidence="16" id="KW-1185">Reference proteome</keyword>
<dbReference type="PROSITE" id="PS50231">
    <property type="entry name" value="RICIN_B_LECTIN"/>
    <property type="match status" value="1"/>
</dbReference>
<keyword evidence="9 13" id="KW-0378">Hydrolase</keyword>
<keyword evidence="6" id="KW-0964">Secreted</keyword>
<dbReference type="InterPro" id="IPR002241">
    <property type="entry name" value="Glyco_hydro_27"/>
</dbReference>
<evidence type="ECO:0000256" key="5">
    <source>
        <dbReference type="ARBA" id="ARBA00012755"/>
    </source>
</evidence>
<dbReference type="InterPro" id="IPR013785">
    <property type="entry name" value="Aldolase_TIM"/>
</dbReference>
<dbReference type="Pfam" id="PF00652">
    <property type="entry name" value="Ricin_B_lectin"/>
    <property type="match status" value="1"/>
</dbReference>
<evidence type="ECO:0000256" key="10">
    <source>
        <dbReference type="ARBA" id="ARBA00023157"/>
    </source>
</evidence>
<comment type="subcellular location">
    <subcellularLocation>
        <location evidence="3">Secreted</location>
    </subcellularLocation>
</comment>
<dbReference type="InterPro" id="IPR035992">
    <property type="entry name" value="Ricin_B-like_lectins"/>
</dbReference>
<dbReference type="SUPFAM" id="SSF50370">
    <property type="entry name" value="Ricin B-like lectins"/>
    <property type="match status" value="1"/>
</dbReference>
<name>A0A9N9PSG9_9HELO</name>
<dbReference type="GO" id="GO:0005576">
    <property type="term" value="C:extracellular region"/>
    <property type="evidence" value="ECO:0007669"/>
    <property type="project" value="UniProtKB-SubCell"/>
</dbReference>
<gene>
    <name evidence="15" type="ORF">HYALB_00002854</name>
</gene>
<keyword evidence="10 13" id="KW-1015">Disulfide bond</keyword>
<dbReference type="EC" id="3.2.1.22" evidence="5 13"/>
<evidence type="ECO:0000256" key="9">
    <source>
        <dbReference type="ARBA" id="ARBA00022801"/>
    </source>
</evidence>
<accession>A0A9N9PSG9</accession>
<dbReference type="Gene3D" id="3.20.20.70">
    <property type="entry name" value="Aldolase class I"/>
    <property type="match status" value="1"/>
</dbReference>
<dbReference type="Gene3D" id="2.80.10.50">
    <property type="match status" value="1"/>
</dbReference>
<dbReference type="AlphaFoldDB" id="A0A9N9PSG9"/>
<evidence type="ECO:0000256" key="1">
    <source>
        <dbReference type="ARBA" id="ARBA00001255"/>
    </source>
</evidence>
<keyword evidence="11" id="KW-0325">Glycoprotein</keyword>
<evidence type="ECO:0000256" key="3">
    <source>
        <dbReference type="ARBA" id="ARBA00004613"/>
    </source>
</evidence>
<keyword evidence="8" id="KW-0430">Lectin</keyword>
<evidence type="ECO:0000259" key="14">
    <source>
        <dbReference type="SMART" id="SM00458"/>
    </source>
</evidence>
<evidence type="ECO:0000256" key="7">
    <source>
        <dbReference type="ARBA" id="ARBA00022729"/>
    </source>
</evidence>
<keyword evidence="12 13" id="KW-0326">Glycosidase</keyword>
<protein>
    <recommendedName>
        <fullName evidence="5 13">Alpha-galactosidase</fullName>
        <ecNumber evidence="5 13">3.2.1.22</ecNumber>
    </recommendedName>
    <alternativeName>
        <fullName evidence="13">Melibiase</fullName>
    </alternativeName>
</protein>
<dbReference type="PANTHER" id="PTHR11452">
    <property type="entry name" value="ALPHA-GALACTOSIDASE/ALPHA-N-ACETYLGALACTOSAMINIDASE"/>
    <property type="match status" value="1"/>
</dbReference>
<dbReference type="CDD" id="cd14792">
    <property type="entry name" value="GH27"/>
    <property type="match status" value="1"/>
</dbReference>
<evidence type="ECO:0000256" key="2">
    <source>
        <dbReference type="ARBA" id="ARBA00003969"/>
    </source>
</evidence>
<dbReference type="Proteomes" id="UP000701801">
    <property type="component" value="Unassembled WGS sequence"/>
</dbReference>
<comment type="similarity">
    <text evidence="4 13">Belongs to the glycosyl hydrolase 27 family.</text>
</comment>
<dbReference type="SMART" id="SM00458">
    <property type="entry name" value="RICIN"/>
    <property type="match status" value="1"/>
</dbReference>
<evidence type="ECO:0000256" key="13">
    <source>
        <dbReference type="RuleBase" id="RU361168"/>
    </source>
</evidence>
<feature type="domain" description="Ricin B lectin" evidence="14">
    <location>
        <begin position="326"/>
        <end position="446"/>
    </location>
</feature>
<dbReference type="EMBL" id="CAJVRM010000072">
    <property type="protein sequence ID" value="CAG8973528.1"/>
    <property type="molecule type" value="Genomic_DNA"/>
</dbReference>
<dbReference type="OrthoDB" id="5795902at2759"/>
<dbReference type="GO" id="GO:0030246">
    <property type="term" value="F:carbohydrate binding"/>
    <property type="evidence" value="ECO:0007669"/>
    <property type="project" value="UniProtKB-KW"/>
</dbReference>
<comment type="caution">
    <text evidence="15">The sequence shown here is derived from an EMBL/GenBank/DDBJ whole genome shotgun (WGS) entry which is preliminary data.</text>
</comment>
<reference evidence="15" key="1">
    <citation type="submission" date="2021-07" db="EMBL/GenBank/DDBJ databases">
        <authorList>
            <person name="Durling M."/>
        </authorList>
    </citation>
    <scope>NUCLEOTIDE SEQUENCE</scope>
</reference>
<comment type="catalytic activity">
    <reaction evidence="1 13">
        <text>Hydrolysis of terminal, non-reducing alpha-D-galactose residues in alpha-D-galactosides, including galactose oligosaccharides, galactomannans and galactolipids.</text>
        <dbReference type="EC" id="3.2.1.22"/>
    </reaction>
</comment>
<dbReference type="InterPro" id="IPR017853">
    <property type="entry name" value="GH"/>
</dbReference>
<comment type="function">
    <text evidence="2">Hydrolyzes a variety of simple alpha-D-galactoside as well as more complex molecules such as oligosaccharides and polysaccharides.</text>
</comment>
<dbReference type="PANTHER" id="PTHR11452:SF91">
    <property type="entry name" value="ALPHA-GALACTOSIDASE A-RELATED"/>
    <property type="match status" value="1"/>
</dbReference>